<evidence type="ECO:0000256" key="6">
    <source>
        <dbReference type="SAM" id="MobiDB-lite"/>
    </source>
</evidence>
<dbReference type="GO" id="GO:0022857">
    <property type="term" value="F:transmembrane transporter activity"/>
    <property type="evidence" value="ECO:0007669"/>
    <property type="project" value="InterPro"/>
</dbReference>
<dbReference type="VEuPathDB" id="FungiDB:HMPREF1544_03881"/>
<evidence type="ECO:0000256" key="4">
    <source>
        <dbReference type="ARBA" id="ARBA00022989"/>
    </source>
</evidence>
<dbReference type="Pfam" id="PF07690">
    <property type="entry name" value="MFS_1"/>
    <property type="match status" value="1"/>
</dbReference>
<evidence type="ECO:0000256" key="2">
    <source>
        <dbReference type="ARBA" id="ARBA00022448"/>
    </source>
</evidence>
<dbReference type="SUPFAM" id="SSF103473">
    <property type="entry name" value="MFS general substrate transporter"/>
    <property type="match status" value="1"/>
</dbReference>
<dbReference type="PROSITE" id="PS50850">
    <property type="entry name" value="MFS"/>
    <property type="match status" value="1"/>
</dbReference>
<feature type="transmembrane region" description="Helical" evidence="7">
    <location>
        <begin position="180"/>
        <end position="201"/>
    </location>
</feature>
<feature type="region of interest" description="Disordered" evidence="6">
    <location>
        <begin position="482"/>
        <end position="503"/>
    </location>
</feature>
<feature type="transmembrane region" description="Helical" evidence="7">
    <location>
        <begin position="283"/>
        <end position="301"/>
    </location>
</feature>
<accession>S2JLA3</accession>
<feature type="transmembrane region" description="Helical" evidence="7">
    <location>
        <begin position="145"/>
        <end position="168"/>
    </location>
</feature>
<evidence type="ECO:0000256" key="7">
    <source>
        <dbReference type="SAM" id="Phobius"/>
    </source>
</evidence>
<dbReference type="Gene3D" id="1.20.1250.20">
    <property type="entry name" value="MFS general substrate transporter like domains"/>
    <property type="match status" value="1"/>
</dbReference>
<feature type="compositionally biased region" description="Basic and acidic residues" evidence="6">
    <location>
        <begin position="489"/>
        <end position="503"/>
    </location>
</feature>
<evidence type="ECO:0000313" key="10">
    <source>
        <dbReference type="Proteomes" id="UP000014254"/>
    </source>
</evidence>
<feature type="transmembrane region" description="Helical" evidence="7">
    <location>
        <begin position="352"/>
        <end position="373"/>
    </location>
</feature>
<keyword evidence="10" id="KW-1185">Reference proteome</keyword>
<feature type="transmembrane region" description="Helical" evidence="7">
    <location>
        <begin position="379"/>
        <end position="403"/>
    </location>
</feature>
<evidence type="ECO:0000256" key="3">
    <source>
        <dbReference type="ARBA" id="ARBA00022692"/>
    </source>
</evidence>
<evidence type="ECO:0000313" key="9">
    <source>
        <dbReference type="EMBL" id="EPB89257.1"/>
    </source>
</evidence>
<dbReference type="InterPro" id="IPR036259">
    <property type="entry name" value="MFS_trans_sf"/>
</dbReference>
<keyword evidence="4 7" id="KW-1133">Transmembrane helix</keyword>
<evidence type="ECO:0000256" key="5">
    <source>
        <dbReference type="ARBA" id="ARBA00023136"/>
    </source>
</evidence>
<dbReference type="Proteomes" id="UP000014254">
    <property type="component" value="Unassembled WGS sequence"/>
</dbReference>
<dbReference type="InParanoid" id="S2JLA3"/>
<dbReference type="PANTHER" id="PTHR43791:SF36">
    <property type="entry name" value="TRANSPORTER, PUTATIVE (AFU_ORTHOLOGUE AFUA_6G08340)-RELATED"/>
    <property type="match status" value="1"/>
</dbReference>
<dbReference type="InterPro" id="IPR020846">
    <property type="entry name" value="MFS_dom"/>
</dbReference>
<dbReference type="STRING" id="1220926.S2JLA3"/>
<feature type="domain" description="Major facilitator superfamily (MFS) profile" evidence="8">
    <location>
        <begin position="54"/>
        <end position="475"/>
    </location>
</feature>
<keyword evidence="3 7" id="KW-0812">Transmembrane</keyword>
<dbReference type="GO" id="GO:0016020">
    <property type="term" value="C:membrane"/>
    <property type="evidence" value="ECO:0007669"/>
    <property type="project" value="UniProtKB-SubCell"/>
</dbReference>
<evidence type="ECO:0000256" key="1">
    <source>
        <dbReference type="ARBA" id="ARBA00004141"/>
    </source>
</evidence>
<evidence type="ECO:0000259" key="8">
    <source>
        <dbReference type="PROSITE" id="PS50850"/>
    </source>
</evidence>
<keyword evidence="5 7" id="KW-0472">Membrane</keyword>
<dbReference type="InterPro" id="IPR011701">
    <property type="entry name" value="MFS"/>
</dbReference>
<dbReference type="FunCoup" id="S2JLA3">
    <property type="interactions" value="342"/>
</dbReference>
<reference evidence="10" key="1">
    <citation type="submission" date="2013-05" db="EMBL/GenBank/DDBJ databases">
        <title>The Genome sequence of Mucor circinelloides f. circinelloides 1006PhL.</title>
        <authorList>
            <consortium name="The Broad Institute Genomics Platform"/>
            <person name="Cuomo C."/>
            <person name="Earl A."/>
            <person name="Findley K."/>
            <person name="Lee S.C."/>
            <person name="Walker B."/>
            <person name="Young S."/>
            <person name="Zeng Q."/>
            <person name="Gargeya S."/>
            <person name="Fitzgerald M."/>
            <person name="Haas B."/>
            <person name="Abouelleil A."/>
            <person name="Allen A.W."/>
            <person name="Alvarado L."/>
            <person name="Arachchi H.M."/>
            <person name="Berlin A.M."/>
            <person name="Chapman S.B."/>
            <person name="Gainer-Dewar J."/>
            <person name="Goldberg J."/>
            <person name="Griggs A."/>
            <person name="Gujja S."/>
            <person name="Hansen M."/>
            <person name="Howarth C."/>
            <person name="Imamovic A."/>
            <person name="Ireland A."/>
            <person name="Larimer J."/>
            <person name="McCowan C."/>
            <person name="Murphy C."/>
            <person name="Pearson M."/>
            <person name="Poon T.W."/>
            <person name="Priest M."/>
            <person name="Roberts A."/>
            <person name="Saif S."/>
            <person name="Shea T."/>
            <person name="Sisk P."/>
            <person name="Sykes S."/>
            <person name="Wortman J."/>
            <person name="Nusbaum C."/>
            <person name="Birren B."/>
        </authorList>
    </citation>
    <scope>NUCLEOTIDE SEQUENCE [LARGE SCALE GENOMIC DNA]</scope>
    <source>
        <strain evidence="10">1006PhL</strain>
    </source>
</reference>
<gene>
    <name evidence="9" type="ORF">HMPREF1544_03881</name>
</gene>
<feature type="transmembrane region" description="Helical" evidence="7">
    <location>
        <begin position="91"/>
        <end position="113"/>
    </location>
</feature>
<name>S2JLA3_MUCC1</name>
<dbReference type="AlphaFoldDB" id="S2JLA3"/>
<feature type="transmembrane region" description="Helical" evidence="7">
    <location>
        <begin position="120"/>
        <end position="139"/>
    </location>
</feature>
<dbReference type="EMBL" id="KE123937">
    <property type="protein sequence ID" value="EPB89257.1"/>
    <property type="molecule type" value="Genomic_DNA"/>
</dbReference>
<dbReference type="eggNOG" id="KOG2533">
    <property type="taxonomic scope" value="Eukaryota"/>
</dbReference>
<feature type="transmembrane region" description="Helical" evidence="7">
    <location>
        <begin position="321"/>
        <end position="340"/>
    </location>
</feature>
<protein>
    <recommendedName>
        <fullName evidence="8">Major facilitator superfamily (MFS) profile domain-containing protein</fullName>
    </recommendedName>
</protein>
<proteinExistence type="predicted"/>
<sequence length="503" mass="55917">MQHQEKVETHIDSQKYEDVGSIDQPAPLQDAILGDLAREKEVEKKLVRLLDYRLLIWAFWGYFANGLDRNNMPNAQTTGLSEDLNLVGNQYNWAITMFFIGYIVLQIPANYVITKVRPSIMLPMVVFTWGAVVCFMALVKDFRGLYGLRICLGLAEAGFYPGIVFLLGSWYTGEELGTRTAVFVAGSQVSGAFSGLISGAISTGLDGAHGMRGWKWLFIIEGLIAVVIGIAGFFVLPDFPHNTRFIKGEMREVAMIRLERQGRSGLVTGLNMQTFRNLFTTPFIYLFIGMFICMQMGMGILQNLPIILKASGYSASFANYMMVPIWCWVGIVIIVQGKLSDKFNSGIFGHRAFHIIAGSLFTLVWYVILVAVNGGHVPFGLLLLCAYMVPPVFGISPIMMTWVNEIFACDRESRALAIAIINSIGNLVPNFVNVKAWDISEAPAYRTGKITTMGMTAALVIMCAIAYYLQANKIMIPKPSQQVADEEMDAKKTHTPPPREDEF</sequence>
<dbReference type="OrthoDB" id="2985014at2759"/>
<organism evidence="9 10">
    <name type="scientific">Mucor circinelloides f. circinelloides (strain 1006PhL)</name>
    <name type="common">Mucormycosis agent</name>
    <name type="synonym">Calyptromyces circinelloides</name>
    <dbReference type="NCBI Taxonomy" id="1220926"/>
    <lineage>
        <taxon>Eukaryota</taxon>
        <taxon>Fungi</taxon>
        <taxon>Fungi incertae sedis</taxon>
        <taxon>Mucoromycota</taxon>
        <taxon>Mucoromycotina</taxon>
        <taxon>Mucoromycetes</taxon>
        <taxon>Mucorales</taxon>
        <taxon>Mucorineae</taxon>
        <taxon>Mucoraceae</taxon>
        <taxon>Mucor</taxon>
    </lineage>
</organism>
<dbReference type="OMA" id="IVWVWGC"/>
<feature type="transmembrane region" description="Helical" evidence="7">
    <location>
        <begin position="452"/>
        <end position="469"/>
    </location>
</feature>
<dbReference type="PANTHER" id="PTHR43791">
    <property type="entry name" value="PERMEASE-RELATED"/>
    <property type="match status" value="1"/>
</dbReference>
<feature type="transmembrane region" description="Helical" evidence="7">
    <location>
        <begin position="213"/>
        <end position="236"/>
    </location>
</feature>
<comment type="subcellular location">
    <subcellularLocation>
        <location evidence="1">Membrane</location>
        <topology evidence="1">Multi-pass membrane protein</topology>
    </subcellularLocation>
</comment>
<dbReference type="FunFam" id="1.20.1250.20:FF:000057">
    <property type="entry name" value="MFS general substrate transporter"/>
    <property type="match status" value="1"/>
</dbReference>
<keyword evidence="2" id="KW-0813">Transport</keyword>